<accession>A0A3M7RX91</accession>
<keyword evidence="1" id="KW-0863">Zinc-finger</keyword>
<evidence type="ECO:0000313" key="4">
    <source>
        <dbReference type="Proteomes" id="UP000276133"/>
    </source>
</evidence>
<dbReference type="SMART" id="SM00355">
    <property type="entry name" value="ZnF_C2H2"/>
    <property type="match status" value="2"/>
</dbReference>
<protein>
    <recommendedName>
        <fullName evidence="2">C2H2-type domain-containing protein</fullName>
    </recommendedName>
</protein>
<dbReference type="PROSITE" id="PS00028">
    <property type="entry name" value="ZINC_FINGER_C2H2_1"/>
    <property type="match status" value="1"/>
</dbReference>
<comment type="caution">
    <text evidence="3">The sequence shown here is derived from an EMBL/GenBank/DDBJ whole genome shotgun (WGS) entry which is preliminary data.</text>
</comment>
<dbReference type="EMBL" id="REGN01002441">
    <property type="protein sequence ID" value="RNA28060.1"/>
    <property type="molecule type" value="Genomic_DNA"/>
</dbReference>
<evidence type="ECO:0000313" key="3">
    <source>
        <dbReference type="EMBL" id="RNA28060.1"/>
    </source>
</evidence>
<dbReference type="PROSITE" id="PS50157">
    <property type="entry name" value="ZINC_FINGER_C2H2_2"/>
    <property type="match status" value="2"/>
</dbReference>
<dbReference type="Proteomes" id="UP000276133">
    <property type="component" value="Unassembled WGS sequence"/>
</dbReference>
<proteinExistence type="predicted"/>
<evidence type="ECO:0000259" key="2">
    <source>
        <dbReference type="PROSITE" id="PS50157"/>
    </source>
</evidence>
<sequence>MIYISNHLPEPFPGMETRLKIVECDEKSAFISDINDYLIWDFSINEEDFPLQPERMEIHPFVYVRWETEPKSHLEKISDSGFLPEIPVTSREFDKISTNTALSLPKTPRRTFDIDERSELSSFSSCSAVSKRTISEEIVNELFDLSNKYSYHSRGINAWSEWDPKIYNLVIIDQIGFRQRDCMVLNKILKKEVLIVKKKYTNLKTNVIVKCPNVLISNQGPPIDFNDMIFSGKQKPNYIQMIIFEEKLSLSIQNRRNTFFVPAFADPKITKDLSDMPRFVCNFEECKEETKSFASKQKFVQHLKIMHDQELPGGCMFLYPNDKTTVPGGFWCSVCSHHYCRRDHLQNHIRTSTHCKNASVAVQNPQELRELEIENILAIEGSSLPKSNSFDFKRIEHKSLLSIEWKPVLKEKRESKGCFSKIVKSFSTMTLNRRKDSNELARKSKTCLNIFTSFAASFYLLKSQNDEYVKNEHHKRKLDDDEVDVKNTKLMVAKEEKNEDEESDDEILI</sequence>
<feature type="domain" description="C2H2-type" evidence="2">
    <location>
        <begin position="284"/>
        <end position="312"/>
    </location>
</feature>
<keyword evidence="1" id="KW-0862">Zinc</keyword>
<dbReference type="InterPro" id="IPR013087">
    <property type="entry name" value="Znf_C2H2_type"/>
</dbReference>
<gene>
    <name evidence="3" type="ORF">BpHYR1_049215</name>
</gene>
<reference evidence="3 4" key="1">
    <citation type="journal article" date="2018" name="Sci. Rep.">
        <title>Genomic signatures of local adaptation to the degree of environmental predictability in rotifers.</title>
        <authorList>
            <person name="Franch-Gras L."/>
            <person name="Hahn C."/>
            <person name="Garcia-Roger E.M."/>
            <person name="Carmona M.J."/>
            <person name="Serra M."/>
            <person name="Gomez A."/>
        </authorList>
    </citation>
    <scope>NUCLEOTIDE SEQUENCE [LARGE SCALE GENOMIC DNA]</scope>
    <source>
        <strain evidence="3">HYR1</strain>
    </source>
</reference>
<dbReference type="AlphaFoldDB" id="A0A3M7RX91"/>
<name>A0A3M7RX91_BRAPC</name>
<dbReference type="GO" id="GO:0008270">
    <property type="term" value="F:zinc ion binding"/>
    <property type="evidence" value="ECO:0007669"/>
    <property type="project" value="UniProtKB-KW"/>
</dbReference>
<dbReference type="SUPFAM" id="SSF57667">
    <property type="entry name" value="beta-beta-alpha zinc fingers"/>
    <property type="match status" value="1"/>
</dbReference>
<keyword evidence="1" id="KW-0479">Metal-binding</keyword>
<evidence type="ECO:0000256" key="1">
    <source>
        <dbReference type="PROSITE-ProRule" id="PRU00042"/>
    </source>
</evidence>
<feature type="domain" description="C2H2-type" evidence="2">
    <location>
        <begin position="330"/>
        <end position="359"/>
    </location>
</feature>
<keyword evidence="4" id="KW-1185">Reference proteome</keyword>
<organism evidence="3 4">
    <name type="scientific">Brachionus plicatilis</name>
    <name type="common">Marine rotifer</name>
    <name type="synonym">Brachionus muelleri</name>
    <dbReference type="NCBI Taxonomy" id="10195"/>
    <lineage>
        <taxon>Eukaryota</taxon>
        <taxon>Metazoa</taxon>
        <taxon>Spiralia</taxon>
        <taxon>Gnathifera</taxon>
        <taxon>Rotifera</taxon>
        <taxon>Eurotatoria</taxon>
        <taxon>Monogononta</taxon>
        <taxon>Pseudotrocha</taxon>
        <taxon>Ploima</taxon>
        <taxon>Brachionidae</taxon>
        <taxon>Brachionus</taxon>
    </lineage>
</organism>
<dbReference type="InterPro" id="IPR036236">
    <property type="entry name" value="Znf_C2H2_sf"/>
</dbReference>